<evidence type="ECO:0008006" key="4">
    <source>
        <dbReference type="Google" id="ProtNLM"/>
    </source>
</evidence>
<dbReference type="EMBL" id="FQZY01000021">
    <property type="protein sequence ID" value="SHJ89121.1"/>
    <property type="molecule type" value="Genomic_DNA"/>
</dbReference>
<proteinExistence type="predicted"/>
<dbReference type="STRING" id="1121950.SAMN02745243_01651"/>
<feature type="transmembrane region" description="Helical" evidence="1">
    <location>
        <begin position="160"/>
        <end position="179"/>
    </location>
</feature>
<dbReference type="RefSeq" id="WP_073108301.1">
    <property type="nucleotide sequence ID" value="NZ_FQZY01000021.1"/>
</dbReference>
<keyword evidence="3" id="KW-1185">Reference proteome</keyword>
<keyword evidence="1" id="KW-1133">Transmembrane helix</keyword>
<name>A0A1M6N092_9FIRM</name>
<sequence length="253" mass="28568">MRNYKIKKALNFSVPEYDAEALERTMTFSKNIDYGVEKQRMTEVQSILAQIKFIPMKAWAGKFAIACLLNAGILVETQVGNASLWMIISICIPLLCLTGTNEICNIMQPELKSLLLTVRYSMKKIILIRLLIFGVIDLLILLLTAGAAFFADLYAGWNDLLYVIMLYNLMCMGCIYIINHIRETNAVFACSVWGVSLITMNLIIKNTFAELVAGKENMILLLIIALTIWRILTEISNMLGGLQEHEINSQQFV</sequence>
<reference evidence="2 3" key="1">
    <citation type="submission" date="2016-11" db="EMBL/GenBank/DDBJ databases">
        <authorList>
            <person name="Jaros S."/>
            <person name="Januszkiewicz K."/>
            <person name="Wedrychowicz H."/>
        </authorList>
    </citation>
    <scope>NUCLEOTIDE SEQUENCE [LARGE SCALE GENOMIC DNA]</scope>
    <source>
        <strain evidence="2 3">DSM 15480</strain>
    </source>
</reference>
<evidence type="ECO:0000313" key="3">
    <source>
        <dbReference type="Proteomes" id="UP000184301"/>
    </source>
</evidence>
<dbReference type="OrthoDB" id="9793294at2"/>
<evidence type="ECO:0000313" key="2">
    <source>
        <dbReference type="EMBL" id="SHJ89121.1"/>
    </source>
</evidence>
<feature type="transmembrane region" description="Helical" evidence="1">
    <location>
        <begin position="125"/>
        <end position="148"/>
    </location>
</feature>
<feature type="transmembrane region" description="Helical" evidence="1">
    <location>
        <begin position="216"/>
        <end position="232"/>
    </location>
</feature>
<feature type="transmembrane region" description="Helical" evidence="1">
    <location>
        <begin position="186"/>
        <end position="204"/>
    </location>
</feature>
<keyword evidence="1" id="KW-0812">Transmembrane</keyword>
<dbReference type="Proteomes" id="UP000184301">
    <property type="component" value="Unassembled WGS sequence"/>
</dbReference>
<organism evidence="2 3">
    <name type="scientific">Hespellia stercorisuis DSM 15480</name>
    <dbReference type="NCBI Taxonomy" id="1121950"/>
    <lineage>
        <taxon>Bacteria</taxon>
        <taxon>Bacillati</taxon>
        <taxon>Bacillota</taxon>
        <taxon>Clostridia</taxon>
        <taxon>Lachnospirales</taxon>
        <taxon>Lachnospiraceae</taxon>
        <taxon>Hespellia</taxon>
    </lineage>
</organism>
<feature type="transmembrane region" description="Helical" evidence="1">
    <location>
        <begin position="59"/>
        <end position="76"/>
    </location>
</feature>
<accession>A0A1M6N092</accession>
<dbReference type="AlphaFoldDB" id="A0A1M6N092"/>
<feature type="transmembrane region" description="Helical" evidence="1">
    <location>
        <begin position="82"/>
        <end position="104"/>
    </location>
</feature>
<gene>
    <name evidence="2" type="ORF">SAMN02745243_01651</name>
</gene>
<keyword evidence="1" id="KW-0472">Membrane</keyword>
<evidence type="ECO:0000256" key="1">
    <source>
        <dbReference type="SAM" id="Phobius"/>
    </source>
</evidence>
<protein>
    <recommendedName>
        <fullName evidence="4">ABC-2 family transporter protein</fullName>
    </recommendedName>
</protein>